<reference evidence="10 11" key="1">
    <citation type="submission" date="2016-05" db="EMBL/GenBank/DDBJ databases">
        <authorList>
            <person name="Lavstsen T."/>
            <person name="Jespersen J.S."/>
        </authorList>
    </citation>
    <scope>NUCLEOTIDE SEQUENCE [LARGE SCALE GENOMIC DNA]</scope>
    <source>
        <strain evidence="10 11">KCJ1736</strain>
    </source>
</reference>
<keyword evidence="7 10" id="KW-0067">ATP-binding</keyword>
<dbReference type="InterPro" id="IPR012340">
    <property type="entry name" value="NA-bd_OB-fold"/>
</dbReference>
<keyword evidence="5" id="KW-0997">Cell inner membrane</keyword>
<keyword evidence="3" id="KW-0813">Transport</keyword>
<dbReference type="Pfam" id="PF17912">
    <property type="entry name" value="OB_MalK"/>
    <property type="match status" value="1"/>
</dbReference>
<dbReference type="InterPro" id="IPR008995">
    <property type="entry name" value="Mo/tungstate-bd_C_term_dom"/>
</dbReference>
<dbReference type="PANTHER" id="PTHR43875:SF3">
    <property type="entry name" value="MALTOSE_MALTODEXTRIN IMPORT ATP-BINDING PROTEIN MALK"/>
    <property type="match status" value="1"/>
</dbReference>
<dbReference type="Pfam" id="PF00005">
    <property type="entry name" value="ABC_tran"/>
    <property type="match status" value="1"/>
</dbReference>
<comment type="subcellular location">
    <subcellularLocation>
        <location evidence="1">Cell inner membrane</location>
        <topology evidence="1">Peripheral membrane protein</topology>
    </subcellularLocation>
</comment>
<dbReference type="InterPro" id="IPR003593">
    <property type="entry name" value="AAA+_ATPase"/>
</dbReference>
<evidence type="ECO:0000256" key="4">
    <source>
        <dbReference type="ARBA" id="ARBA00022475"/>
    </source>
</evidence>
<dbReference type="PANTHER" id="PTHR43875">
    <property type="entry name" value="MALTODEXTRIN IMPORT ATP-BINDING PROTEIN MSMX"/>
    <property type="match status" value="1"/>
</dbReference>
<dbReference type="SUPFAM" id="SSF50331">
    <property type="entry name" value="MOP-like"/>
    <property type="match status" value="1"/>
</dbReference>
<dbReference type="Gene3D" id="2.40.50.100">
    <property type="match status" value="1"/>
</dbReference>
<evidence type="ECO:0000256" key="1">
    <source>
        <dbReference type="ARBA" id="ARBA00004417"/>
    </source>
</evidence>
<dbReference type="InterPro" id="IPR047641">
    <property type="entry name" value="ABC_transpr_MalK/UgpC-like"/>
</dbReference>
<dbReference type="Gene3D" id="3.40.50.300">
    <property type="entry name" value="P-loop containing nucleotide triphosphate hydrolases"/>
    <property type="match status" value="1"/>
</dbReference>
<evidence type="ECO:0000256" key="8">
    <source>
        <dbReference type="ARBA" id="ARBA00023136"/>
    </source>
</evidence>
<dbReference type="Proteomes" id="UP000077098">
    <property type="component" value="Unassembled WGS sequence"/>
</dbReference>
<dbReference type="NCBIfam" id="NF008653">
    <property type="entry name" value="PRK11650.1"/>
    <property type="match status" value="1"/>
</dbReference>
<dbReference type="InterPro" id="IPR027417">
    <property type="entry name" value="P-loop_NTPase"/>
</dbReference>
<dbReference type="RefSeq" id="WP_063949735.1">
    <property type="nucleotide sequence ID" value="NZ_LXPS01000022.1"/>
</dbReference>
<gene>
    <name evidence="10" type="ORF">A7J57_05600</name>
</gene>
<protein>
    <submittedName>
        <fullName evidence="10">ABC transporter ATP-binding protein</fullName>
    </submittedName>
</protein>
<dbReference type="EMBL" id="LXPS01000022">
    <property type="protein sequence ID" value="OAE43728.1"/>
    <property type="molecule type" value="Genomic_DNA"/>
</dbReference>
<name>A0A176X7K2_AGRTU</name>
<dbReference type="PROSITE" id="PS00211">
    <property type="entry name" value="ABC_TRANSPORTER_1"/>
    <property type="match status" value="1"/>
</dbReference>
<evidence type="ECO:0000256" key="2">
    <source>
        <dbReference type="ARBA" id="ARBA00005417"/>
    </source>
</evidence>
<comment type="caution">
    <text evidence="10">The sequence shown here is derived from an EMBL/GenBank/DDBJ whole genome shotgun (WGS) entry which is preliminary data.</text>
</comment>
<accession>A0A176X7K2</accession>
<comment type="similarity">
    <text evidence="2">Belongs to the ABC transporter superfamily.</text>
</comment>
<evidence type="ECO:0000256" key="3">
    <source>
        <dbReference type="ARBA" id="ARBA00022448"/>
    </source>
</evidence>
<evidence type="ECO:0000256" key="5">
    <source>
        <dbReference type="ARBA" id="ARBA00022519"/>
    </source>
</evidence>
<dbReference type="PROSITE" id="PS50893">
    <property type="entry name" value="ABC_TRANSPORTER_2"/>
    <property type="match status" value="1"/>
</dbReference>
<dbReference type="CDD" id="cd03301">
    <property type="entry name" value="ABC_MalK_N"/>
    <property type="match status" value="1"/>
</dbReference>
<dbReference type="SMART" id="SM00382">
    <property type="entry name" value="AAA"/>
    <property type="match status" value="1"/>
</dbReference>
<evidence type="ECO:0000313" key="10">
    <source>
        <dbReference type="EMBL" id="OAE43728.1"/>
    </source>
</evidence>
<organism evidence="10 11">
    <name type="scientific">Agrobacterium tumefaciens</name>
    <dbReference type="NCBI Taxonomy" id="358"/>
    <lineage>
        <taxon>Bacteria</taxon>
        <taxon>Pseudomonadati</taxon>
        <taxon>Pseudomonadota</taxon>
        <taxon>Alphaproteobacteria</taxon>
        <taxon>Hyphomicrobiales</taxon>
        <taxon>Rhizobiaceae</taxon>
        <taxon>Rhizobium/Agrobacterium group</taxon>
        <taxon>Agrobacterium</taxon>
        <taxon>Agrobacterium tumefaciens complex</taxon>
    </lineage>
</organism>
<dbReference type="FunFam" id="3.40.50.300:FF:000042">
    <property type="entry name" value="Maltose/maltodextrin ABC transporter, ATP-binding protein"/>
    <property type="match status" value="1"/>
</dbReference>
<proteinExistence type="inferred from homology"/>
<dbReference type="SUPFAM" id="SSF52540">
    <property type="entry name" value="P-loop containing nucleoside triphosphate hydrolases"/>
    <property type="match status" value="1"/>
</dbReference>
<evidence type="ECO:0000256" key="6">
    <source>
        <dbReference type="ARBA" id="ARBA00022741"/>
    </source>
</evidence>
<dbReference type="InterPro" id="IPR040582">
    <property type="entry name" value="OB_MalK-like"/>
</dbReference>
<dbReference type="Gene3D" id="2.40.50.140">
    <property type="entry name" value="Nucleic acid-binding proteins"/>
    <property type="match status" value="1"/>
</dbReference>
<keyword evidence="6" id="KW-0547">Nucleotide-binding</keyword>
<evidence type="ECO:0000259" key="9">
    <source>
        <dbReference type="PROSITE" id="PS50893"/>
    </source>
</evidence>
<dbReference type="InterPro" id="IPR015855">
    <property type="entry name" value="ABC_transpr_MalK-like"/>
</dbReference>
<dbReference type="GO" id="GO:1990060">
    <property type="term" value="C:maltose transport complex"/>
    <property type="evidence" value="ECO:0007669"/>
    <property type="project" value="TreeGrafter"/>
</dbReference>
<dbReference type="InterPro" id="IPR003439">
    <property type="entry name" value="ABC_transporter-like_ATP-bd"/>
</dbReference>
<sequence>MTSLVLKDIRKSYGQVKVLHGIDLSIEQGEFIVFVGPSGCGKSTLLRMIAGLEEITGGEMYIDGQLVNEIPPSRRGIAMVFQSYALYPHMTVYDNMAFGMKIAKENKQEIDRRVRAAAEILQLTQYLERLPKALSGGQRQRVAIGRAICRNPKVFLFDEPLSNLDAALRVATRIEIAKLNEQMADTTMIYVTHDQVEAMTLADRIVVLNAGRVEQVGAPLELYENPANLFVAKFIGSPAMNIIAGKIVGTGERTSIELAGGKTLAVNVPTPGSEQGKAASFGVRPEDLSIVTGDDYLFEGKVSIVEALGEVTLLYLEAPKGQEPIIVKAPGIVSAAKGQTLRFAAPQEKLHLFNAEGKTYRV</sequence>
<keyword evidence="8" id="KW-0472">Membrane</keyword>
<dbReference type="GO" id="GO:0055052">
    <property type="term" value="C:ATP-binding cassette (ABC) transporter complex, substrate-binding subunit-containing"/>
    <property type="evidence" value="ECO:0007669"/>
    <property type="project" value="TreeGrafter"/>
</dbReference>
<dbReference type="GO" id="GO:0015423">
    <property type="term" value="F:ABC-type maltose transporter activity"/>
    <property type="evidence" value="ECO:0007669"/>
    <property type="project" value="TreeGrafter"/>
</dbReference>
<dbReference type="GO" id="GO:0005524">
    <property type="term" value="F:ATP binding"/>
    <property type="evidence" value="ECO:0007669"/>
    <property type="project" value="UniProtKB-KW"/>
</dbReference>
<feature type="domain" description="ABC transporter" evidence="9">
    <location>
        <begin position="4"/>
        <end position="235"/>
    </location>
</feature>
<evidence type="ECO:0000256" key="7">
    <source>
        <dbReference type="ARBA" id="ARBA00022840"/>
    </source>
</evidence>
<dbReference type="AlphaFoldDB" id="A0A176X7K2"/>
<dbReference type="GO" id="GO:0016887">
    <property type="term" value="F:ATP hydrolysis activity"/>
    <property type="evidence" value="ECO:0007669"/>
    <property type="project" value="InterPro"/>
</dbReference>
<evidence type="ECO:0000313" key="11">
    <source>
        <dbReference type="Proteomes" id="UP000077098"/>
    </source>
</evidence>
<keyword evidence="4" id="KW-1003">Cell membrane</keyword>
<dbReference type="InterPro" id="IPR017871">
    <property type="entry name" value="ABC_transporter-like_CS"/>
</dbReference>